<evidence type="ECO:0000256" key="5">
    <source>
        <dbReference type="ARBA" id="ARBA00023004"/>
    </source>
</evidence>
<dbReference type="RefSeq" id="WP_270163082.1">
    <property type="nucleotide sequence ID" value="NZ_CP089391.1"/>
</dbReference>
<dbReference type="Gene3D" id="3.20.20.70">
    <property type="entry name" value="Aldolase class I"/>
    <property type="match status" value="1"/>
</dbReference>
<dbReference type="PANTHER" id="PTHR42836">
    <property type="entry name" value="7-CARBOXY-7-DEAZAGUANINE SYNTHASE"/>
    <property type="match status" value="1"/>
</dbReference>
<dbReference type="PIRSF" id="PIRSF000370">
    <property type="entry name" value="QueE"/>
    <property type="match status" value="1"/>
</dbReference>
<feature type="binding site" evidence="8">
    <location>
        <position position="26"/>
    </location>
    <ligand>
        <name>substrate</name>
    </ligand>
</feature>
<dbReference type="PANTHER" id="PTHR42836:SF1">
    <property type="entry name" value="7-CARBOXY-7-DEAZAGUANINE SYNTHASE"/>
    <property type="match status" value="1"/>
</dbReference>
<comment type="cofactor">
    <cofactor evidence="8">
        <name>Mg(2+)</name>
        <dbReference type="ChEBI" id="CHEBI:18420"/>
    </cofactor>
</comment>
<feature type="binding site" evidence="8">
    <location>
        <begin position="36"/>
        <end position="38"/>
    </location>
    <ligand>
        <name>S-adenosyl-L-methionine</name>
        <dbReference type="ChEBI" id="CHEBI:59789"/>
    </ligand>
</feature>
<feature type="binding site" evidence="8">
    <location>
        <position position="91"/>
    </location>
    <ligand>
        <name>S-adenosyl-L-methionine</name>
        <dbReference type="ChEBI" id="CHEBI:59789"/>
    </ligand>
</feature>
<feature type="binding site" evidence="8">
    <location>
        <begin position="11"/>
        <end position="13"/>
    </location>
    <ligand>
        <name>substrate</name>
    </ligand>
</feature>
<comment type="cofactor">
    <cofactor evidence="8">
        <name>[4Fe-4S] cluster</name>
        <dbReference type="ChEBI" id="CHEBI:49883"/>
    </cofactor>
    <text evidence="8">Binds 1 [4Fe-4S] cluster. The cluster is coordinated with 3 cysteines and an exchangeable S-adenosyl-L-methionine.</text>
</comment>
<evidence type="ECO:0000256" key="6">
    <source>
        <dbReference type="ARBA" id="ARBA00023014"/>
    </source>
</evidence>
<organism evidence="10 11">
    <name type="scientific">Bradyrhizobium xenonodulans</name>
    <dbReference type="NCBI Taxonomy" id="2736875"/>
    <lineage>
        <taxon>Bacteria</taxon>
        <taxon>Pseudomonadati</taxon>
        <taxon>Pseudomonadota</taxon>
        <taxon>Alphaproteobacteria</taxon>
        <taxon>Hyphomicrobiales</taxon>
        <taxon>Nitrobacteraceae</taxon>
        <taxon>Bradyrhizobium</taxon>
    </lineage>
</organism>
<evidence type="ECO:0000256" key="4">
    <source>
        <dbReference type="ARBA" id="ARBA00022842"/>
    </source>
</evidence>
<keyword evidence="6 8" id="KW-0411">Iron-sulfur</keyword>
<feature type="binding site" evidence="8">
    <location>
        <position position="37"/>
    </location>
    <ligand>
        <name>[4Fe-4S] cluster</name>
        <dbReference type="ChEBI" id="CHEBI:49883"/>
        <note>4Fe-4S-S-AdoMet</note>
    </ligand>
</feature>
<proteinExistence type="inferred from homology"/>
<dbReference type="GO" id="GO:0016829">
    <property type="term" value="F:lyase activity"/>
    <property type="evidence" value="ECO:0007669"/>
    <property type="project" value="UniProtKB-KW"/>
</dbReference>
<keyword evidence="3 8" id="KW-0479">Metal-binding</keyword>
<dbReference type="InterPro" id="IPR024924">
    <property type="entry name" value="7-CO-7-deazaguanine_synth-like"/>
</dbReference>
<keyword evidence="4 8" id="KW-0460">Magnesium</keyword>
<name>A0ABY7MHE9_9BRAD</name>
<dbReference type="InterPro" id="IPR027609">
    <property type="entry name" value="rSAM_QueE_proteobac"/>
</dbReference>
<feature type="binding site" evidence="8">
    <location>
        <position position="30"/>
    </location>
    <ligand>
        <name>[4Fe-4S] cluster</name>
        <dbReference type="ChEBI" id="CHEBI:49883"/>
        <note>4Fe-4S-S-AdoMet</note>
    </ligand>
</feature>
<evidence type="ECO:0000256" key="7">
    <source>
        <dbReference type="ARBA" id="ARBA00023239"/>
    </source>
</evidence>
<reference evidence="10" key="1">
    <citation type="submission" date="2021-12" db="EMBL/GenBank/DDBJ databases">
        <title>Bradyrhizobium xenonodulans sp. nov.</title>
        <authorList>
            <person name="Claassens R."/>
            <person name="Venter S.N."/>
            <person name="Beukes C.W."/>
            <person name="Stepkowski T."/>
            <person name="Steenkamp E.T."/>
        </authorList>
    </citation>
    <scope>NUCLEOTIDE SEQUENCE</scope>
    <source>
        <strain evidence="10">14AB</strain>
    </source>
</reference>
<dbReference type="SFLD" id="SFLDS00029">
    <property type="entry name" value="Radical_SAM"/>
    <property type="match status" value="1"/>
</dbReference>
<dbReference type="EC" id="4.3.99.3" evidence="8"/>
<dbReference type="PROSITE" id="PS51918">
    <property type="entry name" value="RADICAL_SAM"/>
    <property type="match status" value="1"/>
</dbReference>
<feature type="binding site" evidence="8">
    <location>
        <position position="39"/>
    </location>
    <ligand>
        <name>Mg(2+)</name>
        <dbReference type="ChEBI" id="CHEBI:18420"/>
    </ligand>
</feature>
<gene>
    <name evidence="8 10" type="primary">queE</name>
    <name evidence="10" type="ORF">I3J27_33045</name>
</gene>
<comment type="function">
    <text evidence="8">Catalyzes the complex heterocyclic radical-mediated conversion of 6-carboxy-5,6,7,8-tetrahydropterin (CPH4) to 7-carboxy-7-deazaguanine (CDG), a step common to the biosynthetic pathways of all 7-deazapurine-containing compounds.</text>
</comment>
<evidence type="ECO:0000313" key="11">
    <source>
        <dbReference type="Proteomes" id="UP001179614"/>
    </source>
</evidence>
<comment type="similarity">
    <text evidence="8">Belongs to the radical SAM superfamily. 7-carboxy-7-deazaguanine synthase family.</text>
</comment>
<feature type="domain" description="Radical SAM core" evidence="9">
    <location>
        <begin position="17"/>
        <end position="218"/>
    </location>
</feature>
<dbReference type="Proteomes" id="UP001179614">
    <property type="component" value="Chromosome"/>
</dbReference>
<keyword evidence="1 8" id="KW-0004">4Fe-4S</keyword>
<comment type="cofactor">
    <cofactor evidence="8">
        <name>S-adenosyl-L-methionine</name>
        <dbReference type="ChEBI" id="CHEBI:59789"/>
    </cofactor>
    <text evidence="8">Binds 1 S-adenosyl-L-methionine per subunit.</text>
</comment>
<evidence type="ECO:0000256" key="2">
    <source>
        <dbReference type="ARBA" id="ARBA00022691"/>
    </source>
</evidence>
<accession>A0ABY7MHE9</accession>
<keyword evidence="5 8" id="KW-0408">Iron</keyword>
<comment type="pathway">
    <text evidence="8">Purine metabolism; 7-cyano-7-deazaguanine biosynthesis.</text>
</comment>
<comment type="subunit">
    <text evidence="8">Homodimer.</text>
</comment>
<evidence type="ECO:0000256" key="1">
    <source>
        <dbReference type="ARBA" id="ARBA00022485"/>
    </source>
</evidence>
<keyword evidence="8" id="KW-0671">Queuosine biosynthesis</keyword>
<dbReference type="InterPro" id="IPR013785">
    <property type="entry name" value="Aldolase_TIM"/>
</dbReference>
<dbReference type="EMBL" id="CP089391">
    <property type="protein sequence ID" value="WBL77788.1"/>
    <property type="molecule type" value="Genomic_DNA"/>
</dbReference>
<dbReference type="Pfam" id="PF04055">
    <property type="entry name" value="Radical_SAM"/>
    <property type="match status" value="1"/>
</dbReference>
<keyword evidence="11" id="KW-1185">Reference proteome</keyword>
<evidence type="ECO:0000256" key="3">
    <source>
        <dbReference type="ARBA" id="ARBA00022723"/>
    </source>
</evidence>
<protein>
    <recommendedName>
        <fullName evidence="8">7-carboxy-7-deazaguanine synthase</fullName>
        <shortName evidence="8">CDG synthase</shortName>
        <ecNumber evidence="8">4.3.99.3</ecNumber>
    </recommendedName>
    <alternativeName>
        <fullName evidence="8">Queuosine biosynthesis protein QueE</fullName>
    </alternativeName>
</protein>
<dbReference type="SUPFAM" id="SSF102114">
    <property type="entry name" value="Radical SAM enzymes"/>
    <property type="match status" value="1"/>
</dbReference>
<evidence type="ECO:0000259" key="9">
    <source>
        <dbReference type="PROSITE" id="PS51918"/>
    </source>
</evidence>
<comment type="catalytic activity">
    <reaction evidence="8">
        <text>6-carboxy-5,6,7,8-tetrahydropterin + H(+) = 7-carboxy-7-carbaguanine + NH4(+)</text>
        <dbReference type="Rhea" id="RHEA:27974"/>
        <dbReference type="ChEBI" id="CHEBI:15378"/>
        <dbReference type="ChEBI" id="CHEBI:28938"/>
        <dbReference type="ChEBI" id="CHEBI:61032"/>
        <dbReference type="ChEBI" id="CHEBI:61036"/>
        <dbReference type="EC" id="4.3.99.3"/>
    </reaction>
</comment>
<feature type="binding site" evidence="8">
    <location>
        <position position="34"/>
    </location>
    <ligand>
        <name>[4Fe-4S] cluster</name>
        <dbReference type="ChEBI" id="CHEBI:49883"/>
        <note>4Fe-4S-S-AdoMet</note>
    </ligand>
</feature>
<sequence>MLPINEIFETIQGEACKAGTPSVFVRLQACPVRCPWCDTKHTWFVDSERRVSIADMMIKTEDTNTWAMMSPEDVLLAVQAFSARHVVITGGEPALYDLRPLTTLLVGSGFSVQLETSGTQAIQAHPYTWVTVSPKVGMPGRRSVLGETLLRANEIKHPVGKPADIQNLLSLPIEHALKPEIWLQPLSQSRKATELCIREATVRNWRVSIQTQKYIGVR</sequence>
<keyword evidence="7 8" id="KW-0456">Lyase</keyword>
<feature type="binding site" evidence="8">
    <location>
        <position position="89"/>
    </location>
    <ligand>
        <name>substrate</name>
    </ligand>
</feature>
<dbReference type="HAMAP" id="MF_00917">
    <property type="entry name" value="QueE"/>
    <property type="match status" value="1"/>
</dbReference>
<comment type="caution">
    <text evidence="8">Lacks conserved residue(s) required for the propagation of feature annotation.</text>
</comment>
<dbReference type="InterPro" id="IPR058240">
    <property type="entry name" value="rSAM_sf"/>
</dbReference>
<keyword evidence="2 8" id="KW-0949">S-adenosyl-L-methionine</keyword>
<dbReference type="InterPro" id="IPR007197">
    <property type="entry name" value="rSAM"/>
</dbReference>
<evidence type="ECO:0000313" key="10">
    <source>
        <dbReference type="EMBL" id="WBL77788.1"/>
    </source>
</evidence>
<feature type="binding site" evidence="8">
    <location>
        <begin position="133"/>
        <end position="135"/>
    </location>
    <ligand>
        <name>S-adenosyl-L-methionine</name>
        <dbReference type="ChEBI" id="CHEBI:59789"/>
    </ligand>
</feature>
<dbReference type="NCBIfam" id="TIGR04322">
    <property type="entry name" value="rSAM_QueE_Ecoli"/>
    <property type="match status" value="1"/>
</dbReference>
<evidence type="ECO:0000256" key="8">
    <source>
        <dbReference type="HAMAP-Rule" id="MF_00917"/>
    </source>
</evidence>